<dbReference type="PROSITE" id="PS50212">
    <property type="entry name" value="RASGEF_NTER"/>
    <property type="match status" value="1"/>
</dbReference>
<dbReference type="GO" id="GO:0005737">
    <property type="term" value="C:cytoplasm"/>
    <property type="evidence" value="ECO:0007669"/>
    <property type="project" value="UniProtKB-SubCell"/>
</dbReference>
<dbReference type="SUPFAM" id="SSF51206">
    <property type="entry name" value="cAMP-binding domain-like"/>
    <property type="match status" value="1"/>
</dbReference>
<dbReference type="InterPro" id="IPR023578">
    <property type="entry name" value="Ras_GEF_dom_sf"/>
</dbReference>
<reference evidence="16" key="2">
    <citation type="submission" date="2025-08" db="UniProtKB">
        <authorList>
            <consortium name="Ensembl"/>
        </authorList>
    </citation>
    <scope>IDENTIFICATION</scope>
</reference>
<evidence type="ECO:0000256" key="7">
    <source>
        <dbReference type="ARBA" id="ARBA00022658"/>
    </source>
</evidence>
<keyword evidence="8" id="KW-0472">Membrane</keyword>
<feature type="compositionally biased region" description="Polar residues" evidence="10">
    <location>
        <begin position="1114"/>
        <end position="1125"/>
    </location>
</feature>
<evidence type="ECO:0000313" key="17">
    <source>
        <dbReference type="Proteomes" id="UP000472271"/>
    </source>
</evidence>
<dbReference type="FunFam" id="1.20.870.10:FF:000001">
    <property type="entry name" value="rap guanine nucleotide exchange factor 2 isoform X2"/>
    <property type="match status" value="1"/>
</dbReference>
<evidence type="ECO:0000256" key="8">
    <source>
        <dbReference type="ARBA" id="ARBA00023136"/>
    </source>
</evidence>
<dbReference type="InterPro" id="IPR001895">
    <property type="entry name" value="RASGEF_cat_dom"/>
</dbReference>
<evidence type="ECO:0000259" key="12">
    <source>
        <dbReference type="PROSITE" id="PS50042"/>
    </source>
</evidence>
<feature type="compositionally biased region" description="Acidic residues" evidence="10">
    <location>
        <begin position="147"/>
        <end position="159"/>
    </location>
</feature>
<dbReference type="PROSITE" id="PS50009">
    <property type="entry name" value="RASGEF_CAT"/>
    <property type="match status" value="1"/>
</dbReference>
<dbReference type="InterPro" id="IPR036034">
    <property type="entry name" value="PDZ_sf"/>
</dbReference>
<keyword evidence="17" id="KW-1185">Reference proteome</keyword>
<dbReference type="InterPro" id="IPR001478">
    <property type="entry name" value="PDZ"/>
</dbReference>
<dbReference type="InterPro" id="IPR014710">
    <property type="entry name" value="RmlC-like_jellyroll"/>
</dbReference>
<proteinExistence type="inferred from homology"/>
<dbReference type="CDD" id="cd06224">
    <property type="entry name" value="REM"/>
    <property type="match status" value="1"/>
</dbReference>
<dbReference type="PROSITE" id="PS50200">
    <property type="entry name" value="RA"/>
    <property type="match status" value="1"/>
</dbReference>
<keyword evidence="7 9" id="KW-0344">Guanine-nucleotide releasing factor</keyword>
<feature type="region of interest" description="Disordered" evidence="10">
    <location>
        <begin position="1325"/>
        <end position="1357"/>
    </location>
</feature>
<dbReference type="FunFam" id="2.60.120.10:FF:000019">
    <property type="entry name" value="rap guanine nucleotide exchange factor 6 isoform X1"/>
    <property type="match status" value="1"/>
</dbReference>
<dbReference type="PROSITE" id="PS50042">
    <property type="entry name" value="CNMP_BINDING_3"/>
    <property type="match status" value="1"/>
</dbReference>
<dbReference type="GO" id="GO:0007264">
    <property type="term" value="P:small GTPase-mediated signal transduction"/>
    <property type="evidence" value="ECO:0007669"/>
    <property type="project" value="InterPro"/>
</dbReference>
<dbReference type="InterPro" id="IPR029071">
    <property type="entry name" value="Ubiquitin-like_domsf"/>
</dbReference>
<protein>
    <submittedName>
        <fullName evidence="16">Rap guanine nucleotide exchange factor 6</fullName>
    </submittedName>
</protein>
<dbReference type="SUPFAM" id="SSF54236">
    <property type="entry name" value="Ubiquitin-like"/>
    <property type="match status" value="1"/>
</dbReference>
<dbReference type="SUPFAM" id="SSF48366">
    <property type="entry name" value="Ras GEF"/>
    <property type="match status" value="1"/>
</dbReference>
<evidence type="ECO:0000256" key="10">
    <source>
        <dbReference type="SAM" id="MobiDB-lite"/>
    </source>
</evidence>
<evidence type="ECO:0000256" key="5">
    <source>
        <dbReference type="ARBA" id="ARBA00022490"/>
    </source>
</evidence>
<dbReference type="CDD" id="cd00038">
    <property type="entry name" value="CAP_ED"/>
    <property type="match status" value="1"/>
</dbReference>
<feature type="region of interest" description="Disordered" evidence="10">
    <location>
        <begin position="1413"/>
        <end position="1483"/>
    </location>
</feature>
<dbReference type="Gene3D" id="1.10.840.10">
    <property type="entry name" value="Ras guanine-nucleotide exchange factors catalytic domain"/>
    <property type="match status" value="1"/>
</dbReference>
<feature type="compositionally biased region" description="Low complexity" evidence="10">
    <location>
        <begin position="1426"/>
        <end position="1443"/>
    </location>
</feature>
<feature type="region of interest" description="Disordered" evidence="10">
    <location>
        <begin position="33"/>
        <end position="77"/>
    </location>
</feature>
<evidence type="ECO:0000313" key="16">
    <source>
        <dbReference type="Ensembl" id="ENSSORP00005030002.1"/>
    </source>
</evidence>
<dbReference type="GO" id="GO:0005886">
    <property type="term" value="C:plasma membrane"/>
    <property type="evidence" value="ECO:0007669"/>
    <property type="project" value="UniProtKB-SubCell"/>
</dbReference>
<dbReference type="CDD" id="cd01785">
    <property type="entry name" value="RA_PDZ-GEF1"/>
    <property type="match status" value="1"/>
</dbReference>
<keyword evidence="6" id="KW-0597">Phosphoprotein</keyword>
<feature type="compositionally biased region" description="Polar residues" evidence="10">
    <location>
        <begin position="1088"/>
        <end position="1099"/>
    </location>
</feature>
<dbReference type="SMART" id="SM00147">
    <property type="entry name" value="RasGEF"/>
    <property type="match status" value="1"/>
</dbReference>
<evidence type="ECO:0000259" key="14">
    <source>
        <dbReference type="PROSITE" id="PS50200"/>
    </source>
</evidence>
<keyword evidence="5" id="KW-0963">Cytoplasm</keyword>
<evidence type="ECO:0000256" key="4">
    <source>
        <dbReference type="ARBA" id="ARBA00022475"/>
    </source>
</evidence>
<feature type="compositionally biased region" description="Polar residues" evidence="10">
    <location>
        <begin position="1146"/>
        <end position="1164"/>
    </location>
</feature>
<dbReference type="Pfam" id="PF00617">
    <property type="entry name" value="RasGEF"/>
    <property type="match status" value="1"/>
</dbReference>
<dbReference type="Pfam" id="PF00027">
    <property type="entry name" value="cNMP_binding"/>
    <property type="match status" value="1"/>
</dbReference>
<dbReference type="CDD" id="cd06755">
    <property type="entry name" value="PDZ_RapGEF2_RapGEF6-like"/>
    <property type="match status" value="1"/>
</dbReference>
<dbReference type="SMART" id="SM00229">
    <property type="entry name" value="RasGEFN"/>
    <property type="match status" value="1"/>
</dbReference>
<dbReference type="SMART" id="SM00314">
    <property type="entry name" value="RA"/>
    <property type="match status" value="1"/>
</dbReference>
<feature type="domain" description="Cyclic nucleotide-binding" evidence="12">
    <location>
        <begin position="200"/>
        <end position="300"/>
    </location>
</feature>
<dbReference type="PANTHER" id="PTHR45161">
    <property type="entry name" value="CYTOSKELETON-ASSOCIATED PROTEIN 4"/>
    <property type="match status" value="1"/>
</dbReference>
<reference evidence="16" key="3">
    <citation type="submission" date="2025-09" db="UniProtKB">
        <authorList>
            <consortium name="Ensembl"/>
        </authorList>
    </citation>
    <scope>IDENTIFICATION</scope>
</reference>
<evidence type="ECO:0000256" key="1">
    <source>
        <dbReference type="ARBA" id="ARBA00004236"/>
    </source>
</evidence>
<dbReference type="InterPro" id="IPR018490">
    <property type="entry name" value="cNMP-bd_dom_sf"/>
</dbReference>
<dbReference type="FunFam" id="2.30.42.10:FF:000024">
    <property type="entry name" value="rap guanine nucleotide exchange factor 2 isoform X1"/>
    <property type="match status" value="1"/>
</dbReference>
<dbReference type="Gene3D" id="2.60.120.10">
    <property type="entry name" value="Jelly Rolls"/>
    <property type="match status" value="1"/>
</dbReference>
<reference evidence="16" key="1">
    <citation type="submission" date="2019-06" db="EMBL/GenBank/DDBJ databases">
        <authorList>
            <consortium name="Wellcome Sanger Institute Data Sharing"/>
        </authorList>
    </citation>
    <scope>NUCLEOTIDE SEQUENCE [LARGE SCALE GENOMIC DNA]</scope>
</reference>
<dbReference type="GO" id="GO:0005085">
    <property type="term" value="F:guanyl-nucleotide exchange factor activity"/>
    <property type="evidence" value="ECO:0007669"/>
    <property type="project" value="UniProtKB-KW"/>
</dbReference>
<feature type="region of interest" description="Disordered" evidence="10">
    <location>
        <begin position="1064"/>
        <end position="1193"/>
    </location>
</feature>
<dbReference type="Pfam" id="PF00788">
    <property type="entry name" value="RA"/>
    <property type="match status" value="1"/>
</dbReference>
<feature type="compositionally biased region" description="Low complexity" evidence="10">
    <location>
        <begin position="1175"/>
        <end position="1193"/>
    </location>
</feature>
<dbReference type="SMART" id="SM00228">
    <property type="entry name" value="PDZ"/>
    <property type="match status" value="1"/>
</dbReference>
<feature type="domain" description="Ras-associating" evidence="14">
    <location>
        <begin position="670"/>
        <end position="756"/>
    </location>
</feature>
<comment type="similarity">
    <text evidence="3">Belongs to the RAPGEF2 family.</text>
</comment>
<organism evidence="16 17">
    <name type="scientific">Sphaeramia orbicularis</name>
    <name type="common">orbiculate cardinalfish</name>
    <dbReference type="NCBI Taxonomy" id="375764"/>
    <lineage>
        <taxon>Eukaryota</taxon>
        <taxon>Metazoa</taxon>
        <taxon>Chordata</taxon>
        <taxon>Craniata</taxon>
        <taxon>Vertebrata</taxon>
        <taxon>Euteleostomi</taxon>
        <taxon>Actinopterygii</taxon>
        <taxon>Neopterygii</taxon>
        <taxon>Teleostei</taxon>
        <taxon>Neoteleostei</taxon>
        <taxon>Acanthomorphata</taxon>
        <taxon>Gobiaria</taxon>
        <taxon>Kurtiformes</taxon>
        <taxon>Apogonoidei</taxon>
        <taxon>Apogonidae</taxon>
        <taxon>Apogoninae</taxon>
        <taxon>Sphaeramia</taxon>
    </lineage>
</organism>
<dbReference type="Pfam" id="PF00618">
    <property type="entry name" value="RasGEF_N"/>
    <property type="match status" value="1"/>
</dbReference>
<gene>
    <name evidence="16" type="primary">rapgef6</name>
</gene>
<evidence type="ECO:0000259" key="15">
    <source>
        <dbReference type="PROSITE" id="PS50212"/>
    </source>
</evidence>
<feature type="compositionally biased region" description="Acidic residues" evidence="10">
    <location>
        <begin position="1599"/>
        <end position="1609"/>
    </location>
</feature>
<dbReference type="Gene3D" id="1.20.870.10">
    <property type="entry name" value="Son of sevenless (SoS) protein Chain: S domain 1"/>
    <property type="match status" value="1"/>
</dbReference>
<dbReference type="InterPro" id="IPR036964">
    <property type="entry name" value="RASGEF_cat_dom_sf"/>
</dbReference>
<feature type="compositionally biased region" description="Polar residues" evidence="10">
    <location>
        <begin position="1460"/>
        <end position="1483"/>
    </location>
</feature>
<name>A0A673ANK8_9TELE</name>
<keyword evidence="4" id="KW-1003">Cell membrane</keyword>
<dbReference type="CDD" id="cd00155">
    <property type="entry name" value="RasGEF"/>
    <property type="match status" value="1"/>
</dbReference>
<feature type="region of interest" description="Disordered" evidence="10">
    <location>
        <begin position="103"/>
        <end position="164"/>
    </location>
</feature>
<feature type="domain" description="Ras-GEF" evidence="11">
    <location>
        <begin position="781"/>
        <end position="1009"/>
    </location>
</feature>
<dbReference type="FunFam" id="1.10.840.10:FF:000001">
    <property type="entry name" value="Rap guanine nucleotide exchange factor (GEF) 6"/>
    <property type="match status" value="1"/>
</dbReference>
<feature type="domain" description="PDZ" evidence="13">
    <location>
        <begin position="450"/>
        <end position="520"/>
    </location>
</feature>
<evidence type="ECO:0000259" key="13">
    <source>
        <dbReference type="PROSITE" id="PS50106"/>
    </source>
</evidence>
<dbReference type="InterPro" id="IPR000159">
    <property type="entry name" value="RA_dom"/>
</dbReference>
<dbReference type="PANTHER" id="PTHR45161:SF4">
    <property type="entry name" value="RAP GUANINE NUCLEOTIDE EXCHANGE FACTOR 6"/>
    <property type="match status" value="1"/>
</dbReference>
<feature type="compositionally biased region" description="Basic residues" evidence="10">
    <location>
        <begin position="49"/>
        <end position="59"/>
    </location>
</feature>
<feature type="compositionally biased region" description="Low complexity" evidence="10">
    <location>
        <begin position="108"/>
        <end position="124"/>
    </location>
</feature>
<evidence type="ECO:0000256" key="3">
    <source>
        <dbReference type="ARBA" id="ARBA00010829"/>
    </source>
</evidence>
<evidence type="ECO:0000256" key="6">
    <source>
        <dbReference type="ARBA" id="ARBA00022553"/>
    </source>
</evidence>
<evidence type="ECO:0000259" key="11">
    <source>
        <dbReference type="PROSITE" id="PS50009"/>
    </source>
</evidence>
<dbReference type="Ensembl" id="ENSSORT00005030844.1">
    <property type="protein sequence ID" value="ENSSORP00005030002.1"/>
    <property type="gene ID" value="ENSSORG00005011329.1"/>
</dbReference>
<dbReference type="InterPro" id="IPR000651">
    <property type="entry name" value="Ras-like_Gua-exchang_fac_N"/>
</dbReference>
<feature type="region of interest" description="Disordered" evidence="10">
    <location>
        <begin position="1522"/>
        <end position="1609"/>
    </location>
</feature>
<dbReference type="Pfam" id="PF00595">
    <property type="entry name" value="PDZ"/>
    <property type="match status" value="1"/>
</dbReference>
<dbReference type="SMART" id="SM00100">
    <property type="entry name" value="cNMP"/>
    <property type="match status" value="1"/>
</dbReference>
<dbReference type="Proteomes" id="UP000472271">
    <property type="component" value="Chromosome 14"/>
</dbReference>
<dbReference type="InterPro" id="IPR000595">
    <property type="entry name" value="cNMP-bd_dom"/>
</dbReference>
<evidence type="ECO:0000256" key="2">
    <source>
        <dbReference type="ARBA" id="ARBA00004496"/>
    </source>
</evidence>
<evidence type="ECO:0000256" key="9">
    <source>
        <dbReference type="PROSITE-ProRule" id="PRU00168"/>
    </source>
</evidence>
<comment type="subcellular location">
    <subcellularLocation>
        <location evidence="1">Cell membrane</location>
    </subcellularLocation>
    <subcellularLocation>
        <location evidence="2">Cytoplasm</location>
    </subcellularLocation>
</comment>
<dbReference type="SUPFAM" id="SSF50156">
    <property type="entry name" value="PDZ domain-like"/>
    <property type="match status" value="1"/>
</dbReference>
<feature type="compositionally biased region" description="Polar residues" evidence="10">
    <location>
        <begin position="1348"/>
        <end position="1357"/>
    </location>
</feature>
<sequence length="1609" mass="177293">MYLARCCFGKQLGGRRGCECITLEPSEMIVVDNGSEGDDSFLQREGSQRRSRRRFRRVNPRGERELITDGQEPAAYNTDHVNNQLPADLNKMHLTDHTHQQVMHVPPSQSGCSIASDSGSSSLSDIYQATESELGDVDLSGLPEAAVDSEEEEEEDEDLERASDTLLGRDLVRECLEKDPADRNDDDIEQLLEFMHQLPAFANMTMSVRRELCSVMVFEVVEQAGTVILHDKQELDLWYVILNGAVEISHPEGRVETLCMGNSFGISPSLDKQYMNGEVRTKGDDCQFVCIAQEDYWRILNHVEKNTHKVEEEGEIVMVKEHRELDRSGTRKGHIVIKGTPERLIMHLVEEPSVVDPTYIEDFLLTYRTFLSNPMEVGKKLLEWFQVDSLRDTVTRIVLLWVNNHFNDFEGDMAMTRFLEEFEKHLETSKMKGHLRLLNIACAAKAKWRQITLQKASRESPLYFSVQGGSERGFGIFVESVEEGSKAAEAGLKRGDQIMEINGQNFENISFSKAVDILRNNTHLSLTVKTNIFVFKELLSRIVHEKKNGGPHIPKIQEKKGNRFSIPDLPGDMEFPTDHKSTRKMKANTVSGGRNKIRKMLEKTRFSILPPKPFSDGGMGQSQDDSIVGTKQCRHSVAIMPIPGNLSSSSPDLLQPATSVLDFSNPADIPDQVIRVFKADQQSCYIIISKDTTAKDVVSHTVNEFGLLASPETYSLCEVSVSPEGVIKQRRLPDQLSKLADRIQLNGRYYLKNNMETETLCSDEDAQDLLRESQISLLQLSTMEVAAQLSMRDFELFRNIESTEYVDDLFKLDSSVGSGNLKQFEEVINQETFWVASEILKEPNALKRMKTIKHFIKIALHCRECKNFNSMFAIISGLNLAPVARLRSSWEKLPSKYEKLFGDLQDVFDPSRNMAKYRNVLSSQTMQPPIIPLFPVVKKDLTFLHEGNDSSVDGLVNFEKLRMIAKEIRHVVRMTSANMDPALMFRQRSLSQGSTNSNMLDVQGGAHKKRVRRSSLLNAKKLYEDAQMARKVKQYLSNLTVETDEEKHQIMSLQCEPAYSTLSKNLSERRSTKSDMSPVSLRSALPSGKSQNRVSQVLQVQVPLNPLRKKSTPKDLSTPNSNSPQVVKKPPVTSAEEWSIKRPSDDTVSTISSLHSSPTVSPQGSPRKVGGIPKSQNSSQMNLSGSSSSLTSDASTKASTVSLRSYGIGYALLPAGKADNLSDSSHSEISSRSSICSVDSMPTPAVDDRCNSSSNNRTCTAASTSTTATAAAAVTAAATTTTTSTAVAESAAATHAHLNADYNQPSTSSCSMARSSLNRVSAFTSSNSTEELTPDHTSLDSVADSGRGSWTSCSSNSHDSFQSLPASSCRPWDHGIHGHPLSLPHTHLGGFKHTQLGGPIAEVEAGAKVWANDAATSKQHSRDSSSDPSNQSRQSWASSSSLSDTYEGNYGTIKRRNTSEHPSSPTNEEGGQSTDPTYKTVTSSTEKGLIVYCITSPAKDERYRAPPPTPPGYQGLALGDLGLTDGVGGGPGGSLPPRPPHLRPPDYSVALQRSKLMQSPGAAGNLAEARRLAANPHLQQGQGPSRPPSICLPPQGLADSEDDEQVSAV</sequence>
<dbReference type="PROSITE" id="PS50106">
    <property type="entry name" value="PDZ"/>
    <property type="match status" value="1"/>
</dbReference>
<feature type="domain" description="N-terminal Ras-GEF" evidence="15">
    <location>
        <begin position="332"/>
        <end position="445"/>
    </location>
</feature>
<dbReference type="Gene3D" id="2.30.42.10">
    <property type="match status" value="1"/>
</dbReference>
<accession>A0A673ANK8</accession>